<keyword evidence="2" id="KW-1185">Reference proteome</keyword>
<reference evidence="1" key="2">
    <citation type="journal article" date="2022" name="New Phytol.">
        <title>Evolutionary transition to the ectomycorrhizal habit in the genomes of a hyperdiverse lineage of mushroom-forming fungi.</title>
        <authorList>
            <person name="Looney B."/>
            <person name="Miyauchi S."/>
            <person name="Morin E."/>
            <person name="Drula E."/>
            <person name="Courty P.E."/>
            <person name="Kohler A."/>
            <person name="Kuo A."/>
            <person name="LaButti K."/>
            <person name="Pangilinan J."/>
            <person name="Lipzen A."/>
            <person name="Riley R."/>
            <person name="Andreopoulos W."/>
            <person name="He G."/>
            <person name="Johnson J."/>
            <person name="Nolan M."/>
            <person name="Tritt A."/>
            <person name="Barry K.W."/>
            <person name="Grigoriev I.V."/>
            <person name="Nagy L.G."/>
            <person name="Hibbett D."/>
            <person name="Henrissat B."/>
            <person name="Matheny P.B."/>
            <person name="Labbe J."/>
            <person name="Martin F.M."/>
        </authorList>
    </citation>
    <scope>NUCLEOTIDE SEQUENCE</scope>
    <source>
        <strain evidence="1">FP105234-sp</strain>
    </source>
</reference>
<organism evidence="1 2">
    <name type="scientific">Auriscalpium vulgare</name>
    <dbReference type="NCBI Taxonomy" id="40419"/>
    <lineage>
        <taxon>Eukaryota</taxon>
        <taxon>Fungi</taxon>
        <taxon>Dikarya</taxon>
        <taxon>Basidiomycota</taxon>
        <taxon>Agaricomycotina</taxon>
        <taxon>Agaricomycetes</taxon>
        <taxon>Russulales</taxon>
        <taxon>Auriscalpiaceae</taxon>
        <taxon>Auriscalpium</taxon>
    </lineage>
</organism>
<accession>A0ACB8RRD6</accession>
<reference evidence="1" key="1">
    <citation type="submission" date="2021-02" db="EMBL/GenBank/DDBJ databases">
        <authorList>
            <consortium name="DOE Joint Genome Institute"/>
            <person name="Ahrendt S."/>
            <person name="Looney B.P."/>
            <person name="Miyauchi S."/>
            <person name="Morin E."/>
            <person name="Drula E."/>
            <person name="Courty P.E."/>
            <person name="Chicoki N."/>
            <person name="Fauchery L."/>
            <person name="Kohler A."/>
            <person name="Kuo A."/>
            <person name="Labutti K."/>
            <person name="Pangilinan J."/>
            <person name="Lipzen A."/>
            <person name="Riley R."/>
            <person name="Andreopoulos W."/>
            <person name="He G."/>
            <person name="Johnson J."/>
            <person name="Barry K.W."/>
            <person name="Grigoriev I.V."/>
            <person name="Nagy L."/>
            <person name="Hibbett D."/>
            <person name="Henrissat B."/>
            <person name="Matheny P.B."/>
            <person name="Labbe J."/>
            <person name="Martin F."/>
        </authorList>
    </citation>
    <scope>NUCLEOTIDE SEQUENCE</scope>
    <source>
        <strain evidence="1">FP105234-sp</strain>
    </source>
</reference>
<sequence length="706" mass="76454">MTRFRAADATFLEEDASIRLTRPRQFYSEAILSRRGPLAKVWLAAHMERKLSKAQTLQTDIEQSVDAIMGQEIEVMALRLSGQLLLGVVRIYSRKAKYLLDDCNEALLKIKMAFRPGIVDMTEDQLAVNRNAITLQAGGLDLDVLLPDINWDIDFEDRVVQPQGHHVARQADITLNTADDLQYDLEDQAYGFDLGPSDGIGSQDYEVDLGLDFGDAPASSERARSEFEDDDMSVGVGRDAAAIRDVRQSLGSDILGRGGDDLDVLSHRSRAPSENPFAGDFDFGADTGMDIDLGLDFGDRPPPSEGDKTPGQTRSLSRASDRVTTASPLTQPPETPPALPDTAPDVAGPEGQPDEPAVEGKKKRKERKQIIDDVTELQNGRGRGGLGPATSVNVSSILTEHHYLPRSSLVMRLLEIREDPVAHFLPTKVTPNGTYFFAGPPGMAPELQEMFMRPVQTHAAGKRRATSPEKPPSKRARLDPAAELEEEVEQGRRAVSVAPSVALGSEALGRASVGPGLEGGFEFDNAGTGLEDFQMDVGDLPSADVGLGMERARSVTESALSRLSTPAVGEEAEGEETYANADSPIAVFDMKGASQATETPETAEVSDGKGYSKNTIRALGIIRGELQPVDGEDEEKFLSFTKMSAKASRRAASSFFFELLVLGTRDCVKLSQSAPFENIEVRAKDKLWERQRHGSVAASIASSMGL</sequence>
<comment type="caution">
    <text evidence="1">The sequence shown here is derived from an EMBL/GenBank/DDBJ whole genome shotgun (WGS) entry which is preliminary data.</text>
</comment>
<protein>
    <submittedName>
        <fullName evidence="1">Uncharacterized protein</fullName>
    </submittedName>
</protein>
<name>A0ACB8RRD6_9AGAM</name>
<evidence type="ECO:0000313" key="2">
    <source>
        <dbReference type="Proteomes" id="UP000814033"/>
    </source>
</evidence>
<dbReference type="Proteomes" id="UP000814033">
    <property type="component" value="Unassembled WGS sequence"/>
</dbReference>
<proteinExistence type="predicted"/>
<gene>
    <name evidence="1" type="ORF">FA95DRAFT_1583171</name>
</gene>
<dbReference type="EMBL" id="MU275935">
    <property type="protein sequence ID" value="KAI0046073.1"/>
    <property type="molecule type" value="Genomic_DNA"/>
</dbReference>
<evidence type="ECO:0000313" key="1">
    <source>
        <dbReference type="EMBL" id="KAI0046073.1"/>
    </source>
</evidence>